<dbReference type="GO" id="GO:0070525">
    <property type="term" value="P:tRNA threonylcarbamoyladenosine metabolic process"/>
    <property type="evidence" value="ECO:0007669"/>
    <property type="project" value="TreeGrafter"/>
</dbReference>
<dbReference type="PROSITE" id="PS50011">
    <property type="entry name" value="PROTEIN_KINASE_DOM"/>
    <property type="match status" value="1"/>
</dbReference>
<evidence type="ECO:0000256" key="11">
    <source>
        <dbReference type="ARBA" id="ARBA00022490"/>
    </source>
</evidence>
<dbReference type="InterPro" id="IPR008266">
    <property type="entry name" value="Tyr_kinase_AS"/>
</dbReference>
<evidence type="ECO:0000256" key="8">
    <source>
        <dbReference type="ARBA" id="ARBA00013948"/>
    </source>
</evidence>
<evidence type="ECO:0000256" key="27">
    <source>
        <dbReference type="ARBA" id="ARBA00047899"/>
    </source>
</evidence>
<evidence type="ECO:0000256" key="21">
    <source>
        <dbReference type="ARBA" id="ARBA00023015"/>
    </source>
</evidence>
<dbReference type="GO" id="GO:0000781">
    <property type="term" value="C:chromosome, telomeric region"/>
    <property type="evidence" value="ECO:0007669"/>
    <property type="project" value="UniProtKB-SubCell"/>
</dbReference>
<dbReference type="GO" id="GO:0016787">
    <property type="term" value="F:hydrolase activity"/>
    <property type="evidence" value="ECO:0007669"/>
    <property type="project" value="UniProtKB-KW"/>
</dbReference>
<dbReference type="EMBL" id="ML220116">
    <property type="protein sequence ID" value="TGZ82204.1"/>
    <property type="molecule type" value="Genomic_DNA"/>
</dbReference>
<keyword evidence="20" id="KW-0779">Telomere</keyword>
<dbReference type="FunFam" id="1.10.510.10:FF:000845">
    <property type="entry name" value="Probable bifunctional tRNA threonylcarbamoyladenosine biosynthesis protein"/>
    <property type="match status" value="1"/>
</dbReference>
<evidence type="ECO:0000256" key="3">
    <source>
        <dbReference type="ARBA" id="ARBA00004496"/>
    </source>
</evidence>
<dbReference type="GO" id="GO:0000408">
    <property type="term" value="C:EKC/KEOPS complex"/>
    <property type="evidence" value="ECO:0007669"/>
    <property type="project" value="TreeGrafter"/>
</dbReference>
<dbReference type="GO" id="GO:0005524">
    <property type="term" value="F:ATP binding"/>
    <property type="evidence" value="ECO:0007669"/>
    <property type="project" value="UniProtKB-KW"/>
</dbReference>
<evidence type="ECO:0000256" key="4">
    <source>
        <dbReference type="ARBA" id="ARBA00004574"/>
    </source>
</evidence>
<keyword evidence="23" id="KW-0804">Transcription</keyword>
<keyword evidence="24" id="KW-0539">Nucleus</keyword>
<comment type="catalytic activity">
    <reaction evidence="27">
        <text>L-threonyl-[protein] + ATP = O-phospho-L-threonyl-[protein] + ADP + H(+)</text>
        <dbReference type="Rhea" id="RHEA:46608"/>
        <dbReference type="Rhea" id="RHEA-COMP:11060"/>
        <dbReference type="Rhea" id="RHEA-COMP:11605"/>
        <dbReference type="ChEBI" id="CHEBI:15378"/>
        <dbReference type="ChEBI" id="CHEBI:30013"/>
        <dbReference type="ChEBI" id="CHEBI:30616"/>
        <dbReference type="ChEBI" id="CHEBI:61977"/>
        <dbReference type="ChEBI" id="CHEBI:456216"/>
        <dbReference type="EC" id="2.7.11.1"/>
    </reaction>
</comment>
<evidence type="ECO:0000256" key="24">
    <source>
        <dbReference type="ARBA" id="ARBA00023242"/>
    </source>
</evidence>
<evidence type="ECO:0000313" key="30">
    <source>
        <dbReference type="EMBL" id="TGZ82204.1"/>
    </source>
</evidence>
<dbReference type="FunCoup" id="A0A4S2N030">
    <property type="interactions" value="875"/>
</dbReference>
<evidence type="ECO:0000256" key="6">
    <source>
        <dbReference type="ARBA" id="ARBA00011534"/>
    </source>
</evidence>
<sequence length="257" mass="28695">MGDTTTIPAPFTITPAVQIPTPKTLIKQGAEAIVYRTTYLLPTIPSLLKYRPPKAYRHPILDARLTKHRCLSEARLLIRARSLGIPVPAVYFVDESRGEIYMECIEGDSVRDVLDDMLMQEGGEGKVDALMVKMGEAVGKLHAADIVHGDLTTSNVMVRRKVRKGLLCAAQEEVVEHVEDEGVVLIDFGLGSMSTAEEDKAVDLYVLERAFASTHPKAEKLFKDVLEAYQRSYKKSKPVMRRLQGVRMRGRKRTMIG</sequence>
<dbReference type="OrthoDB" id="3399at2759"/>
<dbReference type="InterPro" id="IPR022495">
    <property type="entry name" value="Bud32"/>
</dbReference>
<evidence type="ECO:0000256" key="20">
    <source>
        <dbReference type="ARBA" id="ARBA00022895"/>
    </source>
</evidence>
<dbReference type="InterPro" id="IPR011009">
    <property type="entry name" value="Kinase-like_dom_sf"/>
</dbReference>
<evidence type="ECO:0000256" key="22">
    <source>
        <dbReference type="ARBA" id="ARBA00023159"/>
    </source>
</evidence>
<dbReference type="InParanoid" id="A0A4S2N030"/>
<evidence type="ECO:0000256" key="26">
    <source>
        <dbReference type="ARBA" id="ARBA00033194"/>
    </source>
</evidence>
<dbReference type="STRING" id="341454.A0A4S2N030"/>
<evidence type="ECO:0000259" key="29">
    <source>
        <dbReference type="PROSITE" id="PS50011"/>
    </source>
</evidence>
<comment type="similarity">
    <text evidence="5">Belongs to the protein kinase superfamily. BUD32 family.</text>
</comment>
<evidence type="ECO:0000256" key="5">
    <source>
        <dbReference type="ARBA" id="ARBA00010630"/>
    </source>
</evidence>
<dbReference type="Proteomes" id="UP000298138">
    <property type="component" value="Unassembled WGS sequence"/>
</dbReference>
<keyword evidence="15" id="KW-0819">tRNA processing</keyword>
<evidence type="ECO:0000256" key="10">
    <source>
        <dbReference type="ARBA" id="ARBA00022454"/>
    </source>
</evidence>
<evidence type="ECO:0000256" key="28">
    <source>
        <dbReference type="ARBA" id="ARBA00048679"/>
    </source>
</evidence>
<dbReference type="SUPFAM" id="SSF56112">
    <property type="entry name" value="Protein kinase-like (PK-like)"/>
    <property type="match status" value="1"/>
</dbReference>
<dbReference type="Pfam" id="PF06293">
    <property type="entry name" value="Kdo"/>
    <property type="match status" value="1"/>
</dbReference>
<evidence type="ECO:0000256" key="14">
    <source>
        <dbReference type="ARBA" id="ARBA00022679"/>
    </source>
</evidence>
<evidence type="ECO:0000256" key="7">
    <source>
        <dbReference type="ARBA" id="ARBA00012513"/>
    </source>
</evidence>
<evidence type="ECO:0000256" key="25">
    <source>
        <dbReference type="ARBA" id="ARBA00030980"/>
    </source>
</evidence>
<evidence type="ECO:0000256" key="16">
    <source>
        <dbReference type="ARBA" id="ARBA00022741"/>
    </source>
</evidence>
<feature type="domain" description="Protein kinase" evidence="29">
    <location>
        <begin position="20"/>
        <end position="257"/>
    </location>
</feature>
<dbReference type="EC" id="2.7.11.1" evidence="7"/>
<keyword evidence="11" id="KW-0963">Cytoplasm</keyword>
<dbReference type="PANTHER" id="PTHR12209">
    <property type="entry name" value="NON-SPECIFIC SERINE/THREONINE PROTEIN KINASE"/>
    <property type="match status" value="1"/>
</dbReference>
<evidence type="ECO:0000256" key="18">
    <source>
        <dbReference type="ARBA" id="ARBA00022801"/>
    </source>
</evidence>
<evidence type="ECO:0000256" key="1">
    <source>
        <dbReference type="ARBA" id="ARBA00003747"/>
    </source>
</evidence>
<keyword evidence="18" id="KW-0378">Hydrolase</keyword>
<keyword evidence="14" id="KW-0808">Transferase</keyword>
<comment type="subcellular location">
    <subcellularLocation>
        <location evidence="4">Chromosome</location>
        <location evidence="4">Telomere</location>
    </subcellularLocation>
    <subcellularLocation>
        <location evidence="3">Cytoplasm</location>
    </subcellularLocation>
    <subcellularLocation>
        <location evidence="2">Nucleus</location>
    </subcellularLocation>
</comment>
<dbReference type="PANTHER" id="PTHR12209:SF0">
    <property type="entry name" value="EKC_KEOPS COMPLEX SUBUNIT TP53RK"/>
    <property type="match status" value="1"/>
</dbReference>
<organism evidence="30 31">
    <name type="scientific">Ascodesmis nigricans</name>
    <dbReference type="NCBI Taxonomy" id="341454"/>
    <lineage>
        <taxon>Eukaryota</taxon>
        <taxon>Fungi</taxon>
        <taxon>Dikarya</taxon>
        <taxon>Ascomycota</taxon>
        <taxon>Pezizomycotina</taxon>
        <taxon>Pezizomycetes</taxon>
        <taxon>Pezizales</taxon>
        <taxon>Ascodesmidaceae</taxon>
        <taxon>Ascodesmis</taxon>
    </lineage>
</organism>
<dbReference type="GO" id="GO:0004674">
    <property type="term" value="F:protein serine/threonine kinase activity"/>
    <property type="evidence" value="ECO:0007669"/>
    <property type="project" value="UniProtKB-KW"/>
</dbReference>
<evidence type="ECO:0000256" key="23">
    <source>
        <dbReference type="ARBA" id="ARBA00023163"/>
    </source>
</evidence>
<keyword evidence="12" id="KW-0723">Serine/threonine-protein kinase</keyword>
<dbReference type="GO" id="GO:0005634">
    <property type="term" value="C:nucleus"/>
    <property type="evidence" value="ECO:0007669"/>
    <property type="project" value="UniProtKB-SubCell"/>
</dbReference>
<comment type="function">
    <text evidence="1">Component of the EKC/KEOPS complex that is required for the formation of a threonylcarbamoyl group on adenosine at position 37 (t(6)A37) in tRNAs that read codons beginning with adenine. The complex is probably involved in the transfer of the threonylcarbamoyl moiety of threonylcarbamoyl-AMP (TC-AMP) to the N6 group of A37. BUD32 has ATPase activity in the context of the EKC/KEOPS complex and likely plays a supporting role to the catalytic subunit KAE1. The EKC/KEOPS complex also promotes both telomere uncapping and telomere elongation. The complex is required for efficient recruitment of transcriptional coactivators.</text>
</comment>
<keyword evidence="22" id="KW-0010">Activator</keyword>
<proteinExistence type="inferred from homology"/>
<keyword evidence="21" id="KW-0805">Transcription regulation</keyword>
<gene>
    <name evidence="30" type="ORF">EX30DRAFT_340088</name>
</gene>
<evidence type="ECO:0000256" key="13">
    <source>
        <dbReference type="ARBA" id="ARBA00022553"/>
    </source>
</evidence>
<keyword evidence="13" id="KW-0597">Phosphoprotein</keyword>
<evidence type="ECO:0000256" key="12">
    <source>
        <dbReference type="ARBA" id="ARBA00022527"/>
    </source>
</evidence>
<evidence type="ECO:0000256" key="2">
    <source>
        <dbReference type="ARBA" id="ARBA00004123"/>
    </source>
</evidence>
<evidence type="ECO:0000256" key="17">
    <source>
        <dbReference type="ARBA" id="ARBA00022777"/>
    </source>
</evidence>
<accession>A0A4S2N030</accession>
<dbReference type="NCBIfam" id="TIGR03724">
    <property type="entry name" value="arch_bud32"/>
    <property type="match status" value="1"/>
</dbReference>
<dbReference type="PROSITE" id="PS00109">
    <property type="entry name" value="PROTEIN_KINASE_TYR"/>
    <property type="match status" value="1"/>
</dbReference>
<keyword evidence="16" id="KW-0547">Nucleotide-binding</keyword>
<evidence type="ECO:0000256" key="9">
    <source>
        <dbReference type="ARBA" id="ARBA00019973"/>
    </source>
</evidence>
<protein>
    <recommendedName>
        <fullName evidence="9">EKC/KEOPS complex subunit BUD32</fullName>
        <ecNumber evidence="7">2.7.11.1</ecNumber>
    </recommendedName>
    <alternativeName>
        <fullName evidence="25 26">Atypical Serine/threonine protein kinase BUD32</fullName>
    </alternativeName>
    <alternativeName>
        <fullName evidence="8">EKC/KEOPS complex subunit bud32</fullName>
    </alternativeName>
</protein>
<keyword evidence="19" id="KW-0067">ATP-binding</keyword>
<keyword evidence="17 30" id="KW-0418">Kinase</keyword>
<comment type="subunit">
    <text evidence="6">Component of the EKC/KEOPS complex composed of at least BUD32, CGI121, GON7, KAE1 and PCC1; the whole complex dimerizes.</text>
</comment>
<keyword evidence="31" id="KW-1185">Reference proteome</keyword>
<dbReference type="AlphaFoldDB" id="A0A4S2N030"/>
<dbReference type="GO" id="GO:0008033">
    <property type="term" value="P:tRNA processing"/>
    <property type="evidence" value="ECO:0007669"/>
    <property type="project" value="UniProtKB-KW"/>
</dbReference>
<dbReference type="Gene3D" id="3.30.200.20">
    <property type="entry name" value="Phosphorylase Kinase, domain 1"/>
    <property type="match status" value="1"/>
</dbReference>
<dbReference type="GO" id="GO:0005829">
    <property type="term" value="C:cytosol"/>
    <property type="evidence" value="ECO:0007669"/>
    <property type="project" value="TreeGrafter"/>
</dbReference>
<reference evidence="30 31" key="1">
    <citation type="submission" date="2019-04" db="EMBL/GenBank/DDBJ databases">
        <title>Comparative genomics and transcriptomics to analyze fruiting body development in filamentous ascomycetes.</title>
        <authorList>
            <consortium name="DOE Joint Genome Institute"/>
            <person name="Lutkenhaus R."/>
            <person name="Traeger S."/>
            <person name="Breuer J."/>
            <person name="Kuo A."/>
            <person name="Lipzen A."/>
            <person name="Pangilinan J."/>
            <person name="Dilworth D."/>
            <person name="Sandor L."/>
            <person name="Poggeler S."/>
            <person name="Barry K."/>
            <person name="Grigoriev I.V."/>
            <person name="Nowrousian M."/>
        </authorList>
    </citation>
    <scope>NUCLEOTIDE SEQUENCE [LARGE SCALE GENOMIC DNA]</scope>
    <source>
        <strain evidence="30 31">CBS 389.68</strain>
    </source>
</reference>
<evidence type="ECO:0000256" key="19">
    <source>
        <dbReference type="ARBA" id="ARBA00022840"/>
    </source>
</evidence>
<dbReference type="InterPro" id="IPR000719">
    <property type="entry name" value="Prot_kinase_dom"/>
</dbReference>
<evidence type="ECO:0000313" key="31">
    <source>
        <dbReference type="Proteomes" id="UP000298138"/>
    </source>
</evidence>
<dbReference type="Gene3D" id="1.10.510.10">
    <property type="entry name" value="Transferase(Phosphotransferase) domain 1"/>
    <property type="match status" value="1"/>
</dbReference>
<comment type="catalytic activity">
    <reaction evidence="28">
        <text>L-seryl-[protein] + ATP = O-phospho-L-seryl-[protein] + ADP + H(+)</text>
        <dbReference type="Rhea" id="RHEA:17989"/>
        <dbReference type="Rhea" id="RHEA-COMP:9863"/>
        <dbReference type="Rhea" id="RHEA-COMP:11604"/>
        <dbReference type="ChEBI" id="CHEBI:15378"/>
        <dbReference type="ChEBI" id="CHEBI:29999"/>
        <dbReference type="ChEBI" id="CHEBI:30616"/>
        <dbReference type="ChEBI" id="CHEBI:83421"/>
        <dbReference type="ChEBI" id="CHEBI:456216"/>
        <dbReference type="EC" id="2.7.11.1"/>
    </reaction>
</comment>
<dbReference type="FunFam" id="3.30.200.20:FF:000603">
    <property type="entry name" value="EKC/KEOPS complex subunit bud32"/>
    <property type="match status" value="1"/>
</dbReference>
<evidence type="ECO:0000256" key="15">
    <source>
        <dbReference type="ARBA" id="ARBA00022694"/>
    </source>
</evidence>
<name>A0A4S2N030_9PEZI</name>
<keyword evidence="10" id="KW-0158">Chromosome</keyword>